<dbReference type="EMBL" id="JBBWWQ010000006">
    <property type="protein sequence ID" value="KAK8944225.1"/>
    <property type="molecule type" value="Genomic_DNA"/>
</dbReference>
<dbReference type="InterPro" id="IPR008507">
    <property type="entry name" value="DUF789"/>
</dbReference>
<proteinExistence type="predicted"/>
<dbReference type="AlphaFoldDB" id="A0AAP0BLM7"/>
<dbReference type="PANTHER" id="PTHR31343:SF29">
    <property type="entry name" value="DUF789 DOMAIN-CONTAINING PROTEIN"/>
    <property type="match status" value="1"/>
</dbReference>
<comment type="caution">
    <text evidence="2">The sequence shown here is derived from an EMBL/GenBank/DDBJ whole genome shotgun (WGS) entry which is preliminary data.</text>
</comment>
<evidence type="ECO:0008006" key="4">
    <source>
        <dbReference type="Google" id="ProtNLM"/>
    </source>
</evidence>
<sequence length="316" mass="35871">MAANFRSHSNLECFLNRITPSVASQTLPKSCIRDLNSAWHPIGKEEVEYFTLGELWEQYNEWSAYGASVPIVFPDGEVVVQYYVPYLSSIQIYTNKALASLRTLAEESESDSWSDDSESEKHSKSWDAASEDSSVEQDGLWPCNRLGYLYFQFMERCPPWGRIPLMDKVNELSQSYPGLMSFKSSDLSPASWVSVAWYPIYHIPARKNAKDLSTSFLTFHTISSSFQESVFNGDSNKDTSSSTSTLNFGKQSKDPGNSISLCPFGLATYKMQGNLWLNHETTDLEKIMTLCSAADSWLKQLRVHHHDFNFFIAHPR</sequence>
<name>A0AAP0BLM7_9ASPA</name>
<dbReference type="PANTHER" id="PTHR31343">
    <property type="entry name" value="T15D22.8"/>
    <property type="match status" value="1"/>
</dbReference>
<evidence type="ECO:0000256" key="1">
    <source>
        <dbReference type="SAM" id="MobiDB-lite"/>
    </source>
</evidence>
<feature type="region of interest" description="Disordered" evidence="1">
    <location>
        <begin position="232"/>
        <end position="253"/>
    </location>
</feature>
<evidence type="ECO:0000313" key="2">
    <source>
        <dbReference type="EMBL" id="KAK8944225.1"/>
    </source>
</evidence>
<accession>A0AAP0BLM7</accession>
<feature type="region of interest" description="Disordered" evidence="1">
    <location>
        <begin position="109"/>
        <end position="130"/>
    </location>
</feature>
<feature type="compositionally biased region" description="Acidic residues" evidence="1">
    <location>
        <begin position="109"/>
        <end position="118"/>
    </location>
</feature>
<organism evidence="2 3">
    <name type="scientific">Platanthera zijinensis</name>
    <dbReference type="NCBI Taxonomy" id="2320716"/>
    <lineage>
        <taxon>Eukaryota</taxon>
        <taxon>Viridiplantae</taxon>
        <taxon>Streptophyta</taxon>
        <taxon>Embryophyta</taxon>
        <taxon>Tracheophyta</taxon>
        <taxon>Spermatophyta</taxon>
        <taxon>Magnoliopsida</taxon>
        <taxon>Liliopsida</taxon>
        <taxon>Asparagales</taxon>
        <taxon>Orchidaceae</taxon>
        <taxon>Orchidoideae</taxon>
        <taxon>Orchideae</taxon>
        <taxon>Orchidinae</taxon>
        <taxon>Platanthera</taxon>
    </lineage>
</organism>
<reference evidence="2 3" key="1">
    <citation type="journal article" date="2022" name="Nat. Plants">
        <title>Genomes of leafy and leafless Platanthera orchids illuminate the evolution of mycoheterotrophy.</title>
        <authorList>
            <person name="Li M.H."/>
            <person name="Liu K.W."/>
            <person name="Li Z."/>
            <person name="Lu H.C."/>
            <person name="Ye Q.L."/>
            <person name="Zhang D."/>
            <person name="Wang J.Y."/>
            <person name="Li Y.F."/>
            <person name="Zhong Z.M."/>
            <person name="Liu X."/>
            <person name="Yu X."/>
            <person name="Liu D.K."/>
            <person name="Tu X.D."/>
            <person name="Liu B."/>
            <person name="Hao Y."/>
            <person name="Liao X.Y."/>
            <person name="Jiang Y.T."/>
            <person name="Sun W.H."/>
            <person name="Chen J."/>
            <person name="Chen Y.Q."/>
            <person name="Ai Y."/>
            <person name="Zhai J.W."/>
            <person name="Wu S.S."/>
            <person name="Zhou Z."/>
            <person name="Hsiao Y.Y."/>
            <person name="Wu W.L."/>
            <person name="Chen Y.Y."/>
            <person name="Lin Y.F."/>
            <person name="Hsu J.L."/>
            <person name="Li C.Y."/>
            <person name="Wang Z.W."/>
            <person name="Zhao X."/>
            <person name="Zhong W.Y."/>
            <person name="Ma X.K."/>
            <person name="Ma L."/>
            <person name="Huang J."/>
            <person name="Chen G.Z."/>
            <person name="Huang M.Z."/>
            <person name="Huang L."/>
            <person name="Peng D.H."/>
            <person name="Luo Y.B."/>
            <person name="Zou S.Q."/>
            <person name="Chen S.P."/>
            <person name="Lan S."/>
            <person name="Tsai W.C."/>
            <person name="Van de Peer Y."/>
            <person name="Liu Z.J."/>
        </authorList>
    </citation>
    <scope>NUCLEOTIDE SEQUENCE [LARGE SCALE GENOMIC DNA]</scope>
    <source>
        <strain evidence="2">Lor287</strain>
    </source>
</reference>
<keyword evidence="3" id="KW-1185">Reference proteome</keyword>
<gene>
    <name evidence="2" type="ORF">KSP39_PZI008336</name>
</gene>
<dbReference type="Pfam" id="PF05623">
    <property type="entry name" value="DUF789"/>
    <property type="match status" value="1"/>
</dbReference>
<dbReference type="Proteomes" id="UP001418222">
    <property type="component" value="Unassembled WGS sequence"/>
</dbReference>
<protein>
    <recommendedName>
        <fullName evidence="4">Plant/F9H3-4 protein</fullName>
    </recommendedName>
</protein>
<evidence type="ECO:0000313" key="3">
    <source>
        <dbReference type="Proteomes" id="UP001418222"/>
    </source>
</evidence>